<name>A0ABV5V5N0_9MICO</name>
<dbReference type="Gene3D" id="2.20.25.90">
    <property type="entry name" value="ADC-like domains"/>
    <property type="match status" value="1"/>
</dbReference>
<keyword evidence="4" id="KW-0479">Metal-binding</keyword>
<dbReference type="CDD" id="cd02753">
    <property type="entry name" value="MopB_Formate-Dh-H"/>
    <property type="match status" value="1"/>
</dbReference>
<reference evidence="14 15" key="1">
    <citation type="submission" date="2024-09" db="EMBL/GenBank/DDBJ databases">
        <authorList>
            <person name="Sun Q."/>
            <person name="Mori K."/>
        </authorList>
    </citation>
    <scope>NUCLEOTIDE SEQUENCE [LARGE SCALE GENOMIC DNA]</scope>
    <source>
        <strain evidence="14 15">JCM 12763</strain>
    </source>
</reference>
<dbReference type="InterPro" id="IPR041924">
    <property type="entry name" value="Formate_Dh-H_N"/>
</dbReference>
<keyword evidence="2" id="KW-0004">4Fe-4S</keyword>
<dbReference type="InterPro" id="IPR006478">
    <property type="entry name" value="Formate_DH_asu"/>
</dbReference>
<dbReference type="GO" id="GO:0008863">
    <property type="term" value="F:formate dehydrogenase (NAD+) activity"/>
    <property type="evidence" value="ECO:0007669"/>
    <property type="project" value="UniProtKB-EC"/>
</dbReference>
<dbReference type="PANTHER" id="PTHR43105">
    <property type="entry name" value="RESPIRATORY NITRATE REDUCTASE"/>
    <property type="match status" value="1"/>
</dbReference>
<dbReference type="Proteomes" id="UP001589613">
    <property type="component" value="Unassembled WGS sequence"/>
</dbReference>
<keyword evidence="6 14" id="KW-0560">Oxidoreductase</keyword>
<dbReference type="CDD" id="cd00508">
    <property type="entry name" value="MopB_CT_Fdh-Nap-like"/>
    <property type="match status" value="1"/>
</dbReference>
<accession>A0ABV5V5N0</accession>
<dbReference type="NCBIfam" id="TIGR01591">
    <property type="entry name" value="Fdh-alpha"/>
    <property type="match status" value="1"/>
</dbReference>
<evidence type="ECO:0000256" key="2">
    <source>
        <dbReference type="ARBA" id="ARBA00022485"/>
    </source>
</evidence>
<dbReference type="InterPro" id="IPR001041">
    <property type="entry name" value="2Fe-2S_ferredoxin-type"/>
</dbReference>
<evidence type="ECO:0000256" key="4">
    <source>
        <dbReference type="ARBA" id="ARBA00022723"/>
    </source>
</evidence>
<dbReference type="EMBL" id="JBHMAX010000024">
    <property type="protein sequence ID" value="MFB9733091.1"/>
    <property type="molecule type" value="Genomic_DNA"/>
</dbReference>
<keyword evidence="5" id="KW-0677">Repeat</keyword>
<dbReference type="InterPro" id="IPR019574">
    <property type="entry name" value="NADH_UbQ_OxRdtase_Gsu_4Fe4S-bd"/>
</dbReference>
<keyword evidence="3" id="KW-0001">2Fe-2S</keyword>
<comment type="similarity">
    <text evidence="1">In the C-terminal section; belongs to the prokaryotic molybdopterin-containing oxidoreductase family.</text>
</comment>
<dbReference type="InterPro" id="IPR017900">
    <property type="entry name" value="4Fe4S_Fe_S_CS"/>
</dbReference>
<dbReference type="Gene3D" id="3.40.50.740">
    <property type="match status" value="1"/>
</dbReference>
<keyword evidence="8" id="KW-0411">Iron-sulfur</keyword>
<feature type="domain" description="2Fe-2S ferredoxin-type" evidence="10">
    <location>
        <begin position="28"/>
        <end position="106"/>
    </location>
</feature>
<comment type="caution">
    <text evidence="14">The sequence shown here is derived from an EMBL/GenBank/DDBJ whole genome shotgun (WGS) entry which is preliminary data.</text>
</comment>
<evidence type="ECO:0000256" key="5">
    <source>
        <dbReference type="ARBA" id="ARBA00022737"/>
    </source>
</evidence>
<dbReference type="SMART" id="SM00929">
    <property type="entry name" value="NADH-G_4Fe-4S_3"/>
    <property type="match status" value="1"/>
</dbReference>
<dbReference type="InterPro" id="IPR006963">
    <property type="entry name" value="Mopterin_OxRdtase_4Fe-4S_dom"/>
</dbReference>
<dbReference type="Gene3D" id="3.10.20.740">
    <property type="match status" value="1"/>
</dbReference>
<keyword evidence="15" id="KW-1185">Reference proteome</keyword>
<evidence type="ECO:0000256" key="3">
    <source>
        <dbReference type="ARBA" id="ARBA00022714"/>
    </source>
</evidence>
<dbReference type="InterPro" id="IPR006657">
    <property type="entry name" value="MoPterin_dinucl-bd_dom"/>
</dbReference>
<feature type="domain" description="4Fe-4S Mo/W bis-MGD-type" evidence="12">
    <location>
        <begin position="280"/>
        <end position="353"/>
    </location>
</feature>
<dbReference type="Pfam" id="PF00384">
    <property type="entry name" value="Molybdopterin"/>
    <property type="match status" value="1"/>
</dbReference>
<evidence type="ECO:0000259" key="11">
    <source>
        <dbReference type="PROSITE" id="PS51379"/>
    </source>
</evidence>
<dbReference type="Pfam" id="PF04879">
    <property type="entry name" value="Molybdop_Fe4S4"/>
    <property type="match status" value="1"/>
</dbReference>
<evidence type="ECO:0000256" key="1">
    <source>
        <dbReference type="ARBA" id="ARBA00007023"/>
    </source>
</evidence>
<feature type="region of interest" description="Disordered" evidence="9">
    <location>
        <begin position="1"/>
        <end position="20"/>
    </location>
</feature>
<dbReference type="PANTHER" id="PTHR43105:SF14">
    <property type="entry name" value="FORMATE DEHYDROGENASE H"/>
    <property type="match status" value="1"/>
</dbReference>
<dbReference type="Pfam" id="PF10588">
    <property type="entry name" value="NADH-G_4Fe-4S_3"/>
    <property type="match status" value="1"/>
</dbReference>
<dbReference type="SMART" id="SM00926">
    <property type="entry name" value="Molybdop_Fe4S4"/>
    <property type="match status" value="1"/>
</dbReference>
<proteinExistence type="inferred from homology"/>
<dbReference type="SUPFAM" id="SSF53706">
    <property type="entry name" value="Formate dehydrogenase/DMSO reductase, domains 1-3"/>
    <property type="match status" value="1"/>
</dbReference>
<feature type="domain" description="4Fe-4S His(Cys)3-ligated-type" evidence="13">
    <location>
        <begin position="106"/>
        <end position="144"/>
    </location>
</feature>
<dbReference type="RefSeq" id="WP_141337990.1">
    <property type="nucleotide sequence ID" value="NZ_JBHMAX010000024.1"/>
</dbReference>
<evidence type="ECO:0000259" key="12">
    <source>
        <dbReference type="PROSITE" id="PS51669"/>
    </source>
</evidence>
<dbReference type="Pfam" id="PF13510">
    <property type="entry name" value="Fer2_4"/>
    <property type="match status" value="1"/>
</dbReference>
<dbReference type="InterPro" id="IPR017896">
    <property type="entry name" value="4Fe4S_Fe-S-bd"/>
</dbReference>
<dbReference type="InterPro" id="IPR036010">
    <property type="entry name" value="2Fe-2S_ferredoxin-like_sf"/>
</dbReference>
<dbReference type="EC" id="1.17.1.9" evidence="14"/>
<evidence type="ECO:0000256" key="8">
    <source>
        <dbReference type="ARBA" id="ARBA00023014"/>
    </source>
</evidence>
<protein>
    <submittedName>
        <fullName evidence="14">Formate dehydrogenase subunit alpha</fullName>
        <ecNumber evidence="14">1.17.1.9</ecNumber>
    </submittedName>
</protein>
<dbReference type="Pfam" id="PF01568">
    <property type="entry name" value="Molydop_binding"/>
    <property type="match status" value="1"/>
</dbReference>
<dbReference type="InterPro" id="IPR006656">
    <property type="entry name" value="Mopterin_OxRdtase"/>
</dbReference>
<feature type="domain" description="4Fe-4S ferredoxin-type" evidence="11">
    <location>
        <begin position="202"/>
        <end position="233"/>
    </location>
</feature>
<feature type="region of interest" description="Disordered" evidence="9">
    <location>
        <begin position="985"/>
        <end position="1006"/>
    </location>
</feature>
<keyword evidence="7" id="KW-0408">Iron</keyword>
<dbReference type="InterPro" id="IPR006655">
    <property type="entry name" value="Mopterin_OxRdtase_prok_CS"/>
</dbReference>
<dbReference type="Pfam" id="PF12838">
    <property type="entry name" value="Fer4_7"/>
    <property type="match status" value="1"/>
</dbReference>
<dbReference type="PROSITE" id="PS51839">
    <property type="entry name" value="4FE4S_HC3"/>
    <property type="match status" value="1"/>
</dbReference>
<dbReference type="CDD" id="cd00207">
    <property type="entry name" value="fer2"/>
    <property type="match status" value="1"/>
</dbReference>
<evidence type="ECO:0000259" key="13">
    <source>
        <dbReference type="PROSITE" id="PS51839"/>
    </source>
</evidence>
<feature type="domain" description="4Fe-4S ferredoxin-type" evidence="11">
    <location>
        <begin position="244"/>
        <end position="273"/>
    </location>
</feature>
<dbReference type="SUPFAM" id="SSF54292">
    <property type="entry name" value="2Fe-2S ferredoxin-like"/>
    <property type="match status" value="1"/>
</dbReference>
<dbReference type="PROSITE" id="PS51379">
    <property type="entry name" value="4FE4S_FER_2"/>
    <property type="match status" value="2"/>
</dbReference>
<dbReference type="PROSITE" id="PS00932">
    <property type="entry name" value="MOLYBDOPTERIN_PROK_3"/>
    <property type="match status" value="1"/>
</dbReference>
<evidence type="ECO:0000256" key="7">
    <source>
        <dbReference type="ARBA" id="ARBA00023004"/>
    </source>
</evidence>
<gene>
    <name evidence="14" type="primary">fdhF</name>
    <name evidence="14" type="ORF">ACFFN0_13660</name>
</gene>
<dbReference type="Gene3D" id="3.30.70.20">
    <property type="match status" value="1"/>
</dbReference>
<dbReference type="PIRSF" id="PIRSF036643">
    <property type="entry name" value="FDH_alpha"/>
    <property type="match status" value="1"/>
</dbReference>
<dbReference type="Gene3D" id="3.40.228.10">
    <property type="entry name" value="Dimethylsulfoxide Reductase, domain 2"/>
    <property type="match status" value="1"/>
</dbReference>
<dbReference type="InterPro" id="IPR050123">
    <property type="entry name" value="Prok_molybdopt-oxidoreductase"/>
</dbReference>
<dbReference type="Gene3D" id="2.40.40.20">
    <property type="match status" value="1"/>
</dbReference>
<dbReference type="PROSITE" id="PS51085">
    <property type="entry name" value="2FE2S_FER_2"/>
    <property type="match status" value="1"/>
</dbReference>
<evidence type="ECO:0000256" key="9">
    <source>
        <dbReference type="SAM" id="MobiDB-lite"/>
    </source>
</evidence>
<organism evidence="14 15">
    <name type="scientific">Ornithinimicrobium kibberense</name>
    <dbReference type="NCBI Taxonomy" id="282060"/>
    <lineage>
        <taxon>Bacteria</taxon>
        <taxon>Bacillati</taxon>
        <taxon>Actinomycetota</taxon>
        <taxon>Actinomycetes</taxon>
        <taxon>Micrococcales</taxon>
        <taxon>Ornithinimicrobiaceae</taxon>
        <taxon>Ornithinimicrobium</taxon>
    </lineage>
</organism>
<evidence type="ECO:0000259" key="10">
    <source>
        <dbReference type="PROSITE" id="PS51085"/>
    </source>
</evidence>
<dbReference type="InterPro" id="IPR009010">
    <property type="entry name" value="Asp_de-COase-like_dom_sf"/>
</dbReference>
<sequence length="1006" mass="107881">MTLTPHRPAGTAYAPEPDLGTPAVETDVTVRVTVDDRDVEVPAGTSVLRAAREAGVDVPSLCATDSLSAFGSCRLCLVEVDGAKGTPASCTTPCTDGMVVRTGTEQVQRLRQGVMELYLSDHPTDCPGCARGTCQVQEMARRTGVAEVRYGLPTPPGPADQEGTTEAFVDSPATGRPDVLAMARAGLAHHVDGGEGRDASNPYFDYDPQACIVCSRCVRACADVQGTFALTVEGRGFGSRIAPGPTDMLGSECVSCGACVQACPTEALVERSLVQLGMPTRVVETTCAYCGVGCTFRAEIQDRPVDDDADVLPGSPTTVPEVVRMVPARSGGANEGHSCVKGRFAYGYTNHEDRQLHPMVRDSIDEEWRVVAWDEAIRRVADGFRAIQDRHGVGAVGGISSSRCTNEEVYVVQKMVRAAFGNNNVDTCARVCHSPTGYGLNQTFGTSAGTQDFESVDHTDVVLLIGANPTDAHPVFGSRLKQRLRHGAQIIVADPRRIDLVRSPHVEAASHLPLLPGSNVAFINAMAHVVVTEGLADEEFLRERCEDVDPYLEFIRRDENSPEATAAATGLDPEQVRAAARLYASAPNGSIYYGLGVTEHSQGSTMVMGLANLAMLTGNIGRKGVGVNPLRGQNNVQGSCDMGSFPHELPGYRHISRPEVRAIYEDLWGVSLDPEPGLRIPNMFDAAIGGTFRGLYVQGEDIAQSDPNLQHVRAALTSMELVVVQDLFLNETARYAHVFLPGSSFLEKDGTFTNAERRLGRVRPIMPSKVGKDEWQVVCEIATAMGFPMHYDDAAQIMDEIAATTPTFAGVSLERLDREGSMQWPVNEAAPTGTPTMHVEQFVRGRGRLVPTVFVPTTETTNRRFPLILTTGRILSQYNVGAQTRRTANSTWHPEDVLEIHPSDAELRGIRTGDRVELSSRVGTTTLTAQVSERMQPGVVYTTFHHPVTGANVVTTENSDWATNCPEYKVTAVQVAVANAGRPDGAADGAAVGGELVGSPSSGASR</sequence>
<dbReference type="PROSITE" id="PS00198">
    <property type="entry name" value="4FE4S_FER_1"/>
    <property type="match status" value="1"/>
</dbReference>
<evidence type="ECO:0000256" key="6">
    <source>
        <dbReference type="ARBA" id="ARBA00023002"/>
    </source>
</evidence>
<dbReference type="SUPFAM" id="SSF50692">
    <property type="entry name" value="ADC-like"/>
    <property type="match status" value="1"/>
</dbReference>
<dbReference type="PROSITE" id="PS51669">
    <property type="entry name" value="4FE4S_MOW_BIS_MGD"/>
    <property type="match status" value="1"/>
</dbReference>
<evidence type="ECO:0000313" key="15">
    <source>
        <dbReference type="Proteomes" id="UP001589613"/>
    </source>
</evidence>
<evidence type="ECO:0000313" key="14">
    <source>
        <dbReference type="EMBL" id="MFB9733091.1"/>
    </source>
</evidence>
<dbReference type="SUPFAM" id="SSF54862">
    <property type="entry name" value="4Fe-4S ferredoxins"/>
    <property type="match status" value="1"/>
</dbReference>